<protein>
    <submittedName>
        <fullName evidence="2">Uncharacterized protein</fullName>
    </submittedName>
</protein>
<proteinExistence type="predicted"/>
<evidence type="ECO:0000313" key="3">
    <source>
        <dbReference type="Proteomes" id="UP001500507"/>
    </source>
</evidence>
<dbReference type="Proteomes" id="UP001500507">
    <property type="component" value="Unassembled WGS sequence"/>
</dbReference>
<gene>
    <name evidence="2" type="ORF">GCM10009117_10360</name>
</gene>
<evidence type="ECO:0000256" key="1">
    <source>
        <dbReference type="SAM" id="SignalP"/>
    </source>
</evidence>
<dbReference type="EMBL" id="BAAAFG010000012">
    <property type="protein sequence ID" value="GAA0871890.1"/>
    <property type="molecule type" value="Genomic_DNA"/>
</dbReference>
<evidence type="ECO:0000313" key="2">
    <source>
        <dbReference type="EMBL" id="GAA0871890.1"/>
    </source>
</evidence>
<reference evidence="3" key="1">
    <citation type="journal article" date="2019" name="Int. J. Syst. Evol. Microbiol.">
        <title>The Global Catalogue of Microorganisms (GCM) 10K type strain sequencing project: providing services to taxonomists for standard genome sequencing and annotation.</title>
        <authorList>
            <consortium name="The Broad Institute Genomics Platform"/>
            <consortium name="The Broad Institute Genome Sequencing Center for Infectious Disease"/>
            <person name="Wu L."/>
            <person name="Ma J."/>
        </authorList>
    </citation>
    <scope>NUCLEOTIDE SEQUENCE [LARGE SCALE GENOMIC DNA]</scope>
    <source>
        <strain evidence="3">JCM 16082</strain>
    </source>
</reference>
<organism evidence="2 3">
    <name type="scientific">Gangjinia marincola</name>
    <dbReference type="NCBI Taxonomy" id="578463"/>
    <lineage>
        <taxon>Bacteria</taxon>
        <taxon>Pseudomonadati</taxon>
        <taxon>Bacteroidota</taxon>
        <taxon>Flavobacteriia</taxon>
        <taxon>Flavobacteriales</taxon>
        <taxon>Flavobacteriaceae</taxon>
        <taxon>Gangjinia</taxon>
    </lineage>
</organism>
<dbReference type="RefSeq" id="WP_343764706.1">
    <property type="nucleotide sequence ID" value="NZ_BAAAFG010000012.1"/>
</dbReference>
<accession>A0ABP3XU56</accession>
<keyword evidence="1" id="KW-0732">Signal</keyword>
<name>A0ABP3XU56_9FLAO</name>
<sequence length="183" mass="21353">MKYLQLFILLFFIQVTTAQLLSTPTCGPVTYEKQPVKACRFSNHFEISPRGRQIHLSEFEFHDQYGNTYCTETENLRRPNKTIKSSYFTLTFESNIDGQPFPSEYIEVARQVVADMEVLIFKEDNPGNQYLRKIQFEYGGIDGDALATGLEYYRLYRSWLQDPSQRGNTITDNGFLAKSEWRL</sequence>
<feature type="signal peptide" evidence="1">
    <location>
        <begin position="1"/>
        <end position="18"/>
    </location>
</feature>
<comment type="caution">
    <text evidence="2">The sequence shown here is derived from an EMBL/GenBank/DDBJ whole genome shotgun (WGS) entry which is preliminary data.</text>
</comment>
<feature type="chain" id="PRO_5045517328" evidence="1">
    <location>
        <begin position="19"/>
        <end position="183"/>
    </location>
</feature>
<keyword evidence="3" id="KW-1185">Reference proteome</keyword>